<reference evidence="4" key="1">
    <citation type="submission" date="2021-05" db="EMBL/GenBank/DDBJ databases">
        <title>The genome of the haptophyte Pavlova lutheri (Diacronema luteri, Pavlovales) - a model for lipid biosynthesis in eukaryotic algae.</title>
        <authorList>
            <person name="Hulatt C.J."/>
            <person name="Posewitz M.C."/>
        </authorList>
    </citation>
    <scope>NUCLEOTIDE SEQUENCE</scope>
    <source>
        <strain evidence="4">NIVA-4/92</strain>
    </source>
</reference>
<evidence type="ECO:0000313" key="4">
    <source>
        <dbReference type="EMBL" id="KAG8461100.1"/>
    </source>
</evidence>
<accession>A0A8J5XE59</accession>
<feature type="domain" description="SfsA N-terminal OB" evidence="3">
    <location>
        <begin position="22"/>
        <end position="86"/>
    </location>
</feature>
<proteinExistence type="predicted"/>
<evidence type="ECO:0000259" key="2">
    <source>
        <dbReference type="Pfam" id="PF03749"/>
    </source>
</evidence>
<dbReference type="AlphaFoldDB" id="A0A8J5XE59"/>
<dbReference type="PANTHER" id="PTHR30545:SF2">
    <property type="entry name" value="SUGAR FERMENTATION STIMULATION PROTEIN A"/>
    <property type="match status" value="1"/>
</dbReference>
<dbReference type="InterPro" id="IPR005224">
    <property type="entry name" value="SfsA"/>
</dbReference>
<evidence type="ECO:0000256" key="1">
    <source>
        <dbReference type="SAM" id="MobiDB-lite"/>
    </source>
</evidence>
<dbReference type="Pfam" id="PF03749">
    <property type="entry name" value="SfsA"/>
    <property type="match status" value="1"/>
</dbReference>
<feature type="domain" description="Sugar fermentation stimulation protein C-terminal" evidence="2">
    <location>
        <begin position="177"/>
        <end position="293"/>
    </location>
</feature>
<organism evidence="4 5">
    <name type="scientific">Diacronema lutheri</name>
    <name type="common">Unicellular marine alga</name>
    <name type="synonym">Monochrysis lutheri</name>
    <dbReference type="NCBI Taxonomy" id="2081491"/>
    <lineage>
        <taxon>Eukaryota</taxon>
        <taxon>Haptista</taxon>
        <taxon>Haptophyta</taxon>
        <taxon>Pavlovophyceae</taxon>
        <taxon>Pavlovales</taxon>
        <taxon>Pavlovaceae</taxon>
        <taxon>Diacronema</taxon>
    </lineage>
</organism>
<evidence type="ECO:0000313" key="5">
    <source>
        <dbReference type="Proteomes" id="UP000751190"/>
    </source>
</evidence>
<dbReference type="OrthoDB" id="199134at2759"/>
<gene>
    <name evidence="4" type="ORF">KFE25_003669</name>
</gene>
<keyword evidence="5" id="KW-1185">Reference proteome</keyword>
<evidence type="ECO:0008006" key="6">
    <source>
        <dbReference type="Google" id="ProtNLM"/>
    </source>
</evidence>
<comment type="caution">
    <text evidence="4">The sequence shown here is derived from an EMBL/GenBank/DDBJ whole genome shotgun (WGS) entry which is preliminary data.</text>
</comment>
<dbReference type="EMBL" id="JAGTXO010000028">
    <property type="protein sequence ID" value="KAG8461100.1"/>
    <property type="molecule type" value="Genomic_DNA"/>
</dbReference>
<dbReference type="GO" id="GO:0003677">
    <property type="term" value="F:DNA binding"/>
    <property type="evidence" value="ECO:0007669"/>
    <property type="project" value="InterPro"/>
</dbReference>
<feature type="region of interest" description="Disordered" evidence="1">
    <location>
        <begin position="341"/>
        <end position="420"/>
    </location>
</feature>
<dbReference type="CDD" id="cd22359">
    <property type="entry name" value="SfsA-like_bacterial"/>
    <property type="match status" value="1"/>
</dbReference>
<dbReference type="Gene3D" id="3.40.1350.60">
    <property type="match status" value="1"/>
</dbReference>
<protein>
    <recommendedName>
        <fullName evidence="6">Sugar fermentation stimulation protein C-terminal domain-containing protein</fullName>
    </recommendedName>
</protein>
<sequence>MLAACPLAFVPFPTELLAGRLVARRDRFLADVILDGAAAGAPPVVAHCVNPGRMEAFVTIGARVFLSLAPVERQRKCAYTWELLEHVPPGAASPVLCGCNTQWPNDLALALLRARTLEGLREYEALQREVALPLTHAPLVLPAVDATLAPDPPAARKRKAAAAARATPAGKAEPRGRCDFLLVEPAGENGTAGPAGPAGLNAHWLEVKNCHMVYDDTFGYFPDSVSERAARHVRELAARVAVGERATVLFVVQRADVLAGVRPSDHHDPAFARACREAAAAGVRFRAVRVTLTLGGATIDAEIPVDLAPYDVAPIAVQCASNAASTGWDRAFDGTCKRVANGPFAHNAPPKRGTTPRAKSAATAVGTGRIARRAGARTAHDTRDAPSADAHGPAASWHERPQRRRAHAAGIYVRPPRSHD</sequence>
<dbReference type="Proteomes" id="UP000751190">
    <property type="component" value="Unassembled WGS sequence"/>
</dbReference>
<dbReference type="Gene3D" id="2.40.50.580">
    <property type="match status" value="1"/>
</dbReference>
<dbReference type="OMA" id="CAYTWEL"/>
<dbReference type="Pfam" id="PF17746">
    <property type="entry name" value="SfsA_N"/>
    <property type="match status" value="1"/>
</dbReference>
<name>A0A8J5XE59_DIALT</name>
<evidence type="ECO:0000259" key="3">
    <source>
        <dbReference type="Pfam" id="PF17746"/>
    </source>
</evidence>
<dbReference type="InterPro" id="IPR041465">
    <property type="entry name" value="SfsA_N"/>
</dbReference>
<dbReference type="PANTHER" id="PTHR30545">
    <property type="entry name" value="SUGAR FERMENTATION STIMULATION PROTEIN A"/>
    <property type="match status" value="1"/>
</dbReference>
<dbReference type="InterPro" id="IPR040452">
    <property type="entry name" value="SfsA_C"/>
</dbReference>